<accession>A0A1Q9CI78</accession>
<gene>
    <name evidence="5" type="primary">BIG1</name>
    <name evidence="5" type="ORF">AK812_SmicGene36678</name>
</gene>
<dbReference type="InterPro" id="IPR015403">
    <property type="entry name" value="Mon2/Sec7/BIG1-like_HDS"/>
</dbReference>
<dbReference type="SUPFAM" id="SSF48425">
    <property type="entry name" value="Sec7 domain"/>
    <property type="match status" value="1"/>
</dbReference>
<dbReference type="SUPFAM" id="SSF48371">
    <property type="entry name" value="ARM repeat"/>
    <property type="match status" value="1"/>
</dbReference>
<comment type="subcellular location">
    <subcellularLocation>
        <location evidence="1">Cytoplasm</location>
    </subcellularLocation>
</comment>
<feature type="domain" description="SEC7" evidence="4">
    <location>
        <begin position="285"/>
        <end position="476"/>
    </location>
</feature>
<proteinExistence type="predicted"/>
<comment type="caution">
    <text evidence="5">The sequence shown here is derived from an EMBL/GenBank/DDBJ whole genome shotgun (WGS) entry which is preliminary data.</text>
</comment>
<dbReference type="Gene3D" id="1.10.220.20">
    <property type="match status" value="1"/>
</dbReference>
<dbReference type="OrthoDB" id="18431at2759"/>
<dbReference type="EMBL" id="LSRX01001176">
    <property type="protein sequence ID" value="OLP82643.1"/>
    <property type="molecule type" value="Genomic_DNA"/>
</dbReference>
<evidence type="ECO:0000256" key="1">
    <source>
        <dbReference type="ARBA" id="ARBA00004496"/>
    </source>
</evidence>
<dbReference type="InterPro" id="IPR016024">
    <property type="entry name" value="ARM-type_fold"/>
</dbReference>
<feature type="region of interest" description="Disordered" evidence="3">
    <location>
        <begin position="249"/>
        <end position="284"/>
    </location>
</feature>
<dbReference type="PROSITE" id="PS50190">
    <property type="entry name" value="SEC7"/>
    <property type="match status" value="1"/>
</dbReference>
<dbReference type="OMA" id="SIARMAY"/>
<dbReference type="Proteomes" id="UP000186817">
    <property type="component" value="Unassembled WGS sequence"/>
</dbReference>
<dbReference type="CDD" id="cd00171">
    <property type="entry name" value="Sec7"/>
    <property type="match status" value="1"/>
</dbReference>
<evidence type="ECO:0000256" key="2">
    <source>
        <dbReference type="ARBA" id="ARBA00022490"/>
    </source>
</evidence>
<dbReference type="GO" id="GO:0032012">
    <property type="term" value="P:regulation of ARF protein signal transduction"/>
    <property type="evidence" value="ECO:0007669"/>
    <property type="project" value="InterPro"/>
</dbReference>
<evidence type="ECO:0000313" key="5">
    <source>
        <dbReference type="EMBL" id="OLP82643.1"/>
    </source>
</evidence>
<dbReference type="InterPro" id="IPR023394">
    <property type="entry name" value="Sec7_C_sf"/>
</dbReference>
<sequence>MSKSPSEAPSFRDVLDQVRAEALEGGLQLPPRVEEDGEDAAARCREALLLLSNFCEQSVEEPNQVEKQRHLALLLTAKLLESCESAELSSKPFIAAVRRFFSVSLTRNSLSSGLKMTKLALRLVVLVSKLFGESLSYELGVFLDQIVLQVLVSGNSSYAQKHWMLQVSQTLFGEAASAVLAVFLIFDCDLQKRNVLERMIESLSRIATGKYTSSEHASVIQPEQEHRLRILALGALLTLVKSLEVKAQGHVTPPRGSSDTGLGAWQEPLEEDEEGEELRTRSATAALDQKRLKRELQEGVSKFNLKPKRGLEHLKRAGLVENEDPGSLAKLFRNTEIGLDKTTIGDYLGEDKAFNKRVLDALLESFDFAKQEFDEALRAFLAVFRLPGEGQKIDRLMQHFAAKYCKDNPGRFSDEDCVYVLAYSVMMLQTSLHKPSIKEKDRMTKAQFISNNRGIDGGKDLPQEYLEALYDIVLKSPFSLQEDEDARVRAESQAARSAAQKGELFLREAWKLVAKAEETMASEGEVRSLSLRGADVRSLARTLFEAACWPMLASLSVVLETQEEPECIELCITGFQQCIRAAARMQMDVERDAIVSSLAKFTYLTTLKEMRQKNIECIRVLMAIGISEGNGLGSSWQYVLHCISQLERLQLLRTRALQDFQFFAKEAKSGSTNGSFGTGTPQASLRHRSYGTGFSAVMTVSLEESRLDLLNAESVMAQIDAAQIDLLFDRSAGLELKAVLHFLSQLIQVSKEELACEEMPRIFSLQKLVEVAIGNLMRPPEVWSEIWRTVSRHLADVASHHNVSIGLYAINCLKQLAMKFLEREEVHQQEAFGQVLLEPFEKLMKSKSASPDVKGLVVSSVDFMVEHRSSSIKAGWAQVFQILQLAASEPKSNKEVLDAAFAIMKIAVASRCHLDKRNFAKSVHALLAFGHCRFAAISFQALGMLRQMADDLQSGSGTQTAETEDWLLLLNGMTSMIGDLRQEVSVRATVTAFQCLRDVGAKSFDAATWSKVLESVVEPVCEKVAGQLQQGDSKMATAVAEFILPDLEELPTKTLLRYLPQIFPVLARLVTVPSPEVRHHVQTMLLRLCPLVAPRGPEGPGSAPVADGRR</sequence>
<evidence type="ECO:0000313" key="6">
    <source>
        <dbReference type="Proteomes" id="UP000186817"/>
    </source>
</evidence>
<dbReference type="SMART" id="SM00222">
    <property type="entry name" value="Sec7"/>
    <property type="match status" value="1"/>
</dbReference>
<keyword evidence="6" id="KW-1185">Reference proteome</keyword>
<dbReference type="InterPro" id="IPR032691">
    <property type="entry name" value="Mon2/Sec7/BIG1-like_HUS"/>
</dbReference>
<keyword evidence="2" id="KW-0963">Cytoplasm</keyword>
<dbReference type="Gene3D" id="1.10.1000.11">
    <property type="entry name" value="Arf Nucleotide-binding Site Opener,domain 2"/>
    <property type="match status" value="1"/>
</dbReference>
<dbReference type="InterPro" id="IPR035999">
    <property type="entry name" value="Sec7_dom_sf"/>
</dbReference>
<evidence type="ECO:0000259" key="4">
    <source>
        <dbReference type="PROSITE" id="PS50190"/>
    </source>
</evidence>
<reference evidence="5 6" key="1">
    <citation type="submission" date="2016-02" db="EMBL/GenBank/DDBJ databases">
        <title>Genome analysis of coral dinoflagellate symbionts highlights evolutionary adaptations to a symbiotic lifestyle.</title>
        <authorList>
            <person name="Aranda M."/>
            <person name="Li Y."/>
            <person name="Liew Y.J."/>
            <person name="Baumgarten S."/>
            <person name="Simakov O."/>
            <person name="Wilson M."/>
            <person name="Piel J."/>
            <person name="Ashoor H."/>
            <person name="Bougouffa S."/>
            <person name="Bajic V.B."/>
            <person name="Ryu T."/>
            <person name="Ravasi T."/>
            <person name="Bayer T."/>
            <person name="Micklem G."/>
            <person name="Kim H."/>
            <person name="Bhak J."/>
            <person name="Lajeunesse T.C."/>
            <person name="Voolstra C.R."/>
        </authorList>
    </citation>
    <scope>NUCLEOTIDE SEQUENCE [LARGE SCALE GENOMIC DNA]</scope>
    <source>
        <strain evidence="5 6">CCMP2467</strain>
    </source>
</reference>
<dbReference type="Pfam" id="PF12783">
    <property type="entry name" value="Sec7-like_HUS"/>
    <property type="match status" value="1"/>
</dbReference>
<dbReference type="GO" id="GO:0005737">
    <property type="term" value="C:cytoplasm"/>
    <property type="evidence" value="ECO:0007669"/>
    <property type="project" value="UniProtKB-SubCell"/>
</dbReference>
<protein>
    <submittedName>
        <fullName evidence="5">Brefeldin A-inhibited guanine nucleotide-exchange protein 1</fullName>
    </submittedName>
</protein>
<dbReference type="Pfam" id="PF01369">
    <property type="entry name" value="Sec7"/>
    <property type="match status" value="1"/>
</dbReference>
<dbReference type="GO" id="GO:0005085">
    <property type="term" value="F:guanyl-nucleotide exchange factor activity"/>
    <property type="evidence" value="ECO:0007669"/>
    <property type="project" value="InterPro"/>
</dbReference>
<dbReference type="InterPro" id="IPR000904">
    <property type="entry name" value="Sec7_dom"/>
</dbReference>
<organism evidence="5 6">
    <name type="scientific">Symbiodinium microadriaticum</name>
    <name type="common">Dinoflagellate</name>
    <name type="synonym">Zooxanthella microadriatica</name>
    <dbReference type="NCBI Taxonomy" id="2951"/>
    <lineage>
        <taxon>Eukaryota</taxon>
        <taxon>Sar</taxon>
        <taxon>Alveolata</taxon>
        <taxon>Dinophyceae</taxon>
        <taxon>Suessiales</taxon>
        <taxon>Symbiodiniaceae</taxon>
        <taxon>Symbiodinium</taxon>
    </lineage>
</organism>
<dbReference type="PANTHER" id="PTHR10663:SF375">
    <property type="entry name" value="LD29171P"/>
    <property type="match status" value="1"/>
</dbReference>
<dbReference type="Pfam" id="PF09324">
    <property type="entry name" value="Sec7-like_HDS"/>
    <property type="match status" value="1"/>
</dbReference>
<name>A0A1Q9CI78_SYMMI</name>
<dbReference type="PANTHER" id="PTHR10663">
    <property type="entry name" value="GUANYL-NUCLEOTIDE EXCHANGE FACTOR"/>
    <property type="match status" value="1"/>
</dbReference>
<dbReference type="AlphaFoldDB" id="A0A1Q9CI78"/>
<dbReference type="FunFam" id="1.10.1000.11:FF:000002">
    <property type="entry name" value="Cytohesin 1"/>
    <property type="match status" value="1"/>
</dbReference>
<evidence type="ECO:0000256" key="3">
    <source>
        <dbReference type="SAM" id="MobiDB-lite"/>
    </source>
</evidence>